<evidence type="ECO:0000313" key="1">
    <source>
        <dbReference type="EMBL" id="CUS37783.1"/>
    </source>
</evidence>
<evidence type="ECO:0000313" key="2">
    <source>
        <dbReference type="Proteomes" id="UP000198736"/>
    </source>
</evidence>
<keyword evidence="2" id="KW-1185">Reference proteome</keyword>
<dbReference type="Proteomes" id="UP000198736">
    <property type="component" value="Unassembled WGS sequence"/>
</dbReference>
<protein>
    <submittedName>
        <fullName evidence="1">Uncharacterized protein</fullName>
    </submittedName>
</protein>
<gene>
    <name evidence="1" type="ORF">COMA2_40023</name>
</gene>
<reference evidence="2" key="1">
    <citation type="submission" date="2015-10" db="EMBL/GenBank/DDBJ databases">
        <authorList>
            <person name="Luecker S."/>
            <person name="Luecker S."/>
        </authorList>
    </citation>
    <scope>NUCLEOTIDE SEQUENCE [LARGE SCALE GENOMIC DNA]</scope>
</reference>
<organism evidence="1 2">
    <name type="scientific">Candidatus Nitrospira nitrificans</name>
    <dbReference type="NCBI Taxonomy" id="1742973"/>
    <lineage>
        <taxon>Bacteria</taxon>
        <taxon>Pseudomonadati</taxon>
        <taxon>Nitrospirota</taxon>
        <taxon>Nitrospiria</taxon>
        <taxon>Nitrospirales</taxon>
        <taxon>Nitrospiraceae</taxon>
        <taxon>Nitrospira</taxon>
    </lineage>
</organism>
<dbReference type="EMBL" id="CZPZ01000031">
    <property type="protein sequence ID" value="CUS37783.1"/>
    <property type="molecule type" value="Genomic_DNA"/>
</dbReference>
<dbReference type="AlphaFoldDB" id="A0A0S4LJK5"/>
<dbReference type="STRING" id="1742973.COMA2_40023"/>
<proteinExistence type="predicted"/>
<accession>A0A0S4LJK5</accession>
<name>A0A0S4LJK5_9BACT</name>
<sequence length="56" mass="6387">MLCKSTMRERSCICLAQSAPPVRFLQGRQKRSLLINPSVYSRVYCHVLVIGQPSYT</sequence>